<dbReference type="PANTHER" id="PTHR33625">
    <property type="entry name" value="OS08G0179900 PROTEIN"/>
    <property type="match status" value="1"/>
</dbReference>
<keyword evidence="2" id="KW-0472">Membrane</keyword>
<protein>
    <submittedName>
        <fullName evidence="3">Uncharacterized protein</fullName>
    </submittedName>
</protein>
<evidence type="ECO:0000313" key="3">
    <source>
        <dbReference type="EMBL" id="AFK40498.1"/>
    </source>
</evidence>
<feature type="region of interest" description="Disordered" evidence="1">
    <location>
        <begin position="118"/>
        <end position="151"/>
    </location>
</feature>
<keyword evidence="2" id="KW-0812">Transmembrane</keyword>
<organism evidence="3">
    <name type="scientific">Lotus japonicus</name>
    <name type="common">Lotus corniculatus var. japonicus</name>
    <dbReference type="NCBI Taxonomy" id="34305"/>
    <lineage>
        <taxon>Eukaryota</taxon>
        <taxon>Viridiplantae</taxon>
        <taxon>Streptophyta</taxon>
        <taxon>Embryophyta</taxon>
        <taxon>Tracheophyta</taxon>
        <taxon>Spermatophyta</taxon>
        <taxon>Magnoliopsida</taxon>
        <taxon>eudicotyledons</taxon>
        <taxon>Gunneridae</taxon>
        <taxon>Pentapetalae</taxon>
        <taxon>rosids</taxon>
        <taxon>fabids</taxon>
        <taxon>Fabales</taxon>
        <taxon>Fabaceae</taxon>
        <taxon>Papilionoideae</taxon>
        <taxon>50 kb inversion clade</taxon>
        <taxon>NPAAA clade</taxon>
        <taxon>Hologalegina</taxon>
        <taxon>robinioid clade</taxon>
        <taxon>Loteae</taxon>
        <taxon>Lotus</taxon>
    </lineage>
</organism>
<proteinExistence type="evidence at transcript level"/>
<sequence>MGRGGVGGGRGGSGMSKGIGRALTRFRLHRGTVLPTFSSDAPNFILKHKSSTTAATCCSSSDNKTIPFLHHVFDMHEHDSEWVSVDSSQGVVCGVNPPSKNEVEDAVLTIQQLFGDPFPRLRDRQDNEQGHITKPGSDRQDNEQGYNSNPCSVDHVSAVGSEIDWTEPSFSPYNSISNTLQVNGYDRVYYALHLLQTDPSVQRIVRSLSTDEVVWDAVLNNEVVQELRELISAGEENVSQSFDGNGISGSDSLNAADSNVVIWILSTAKSKFIETIEQITKIVTNLFQRAFNKTSVDAGEIYLFNEKLRASFMISIMVMLIVMVTRLHCYGSR</sequence>
<accession>I3SJQ6</accession>
<evidence type="ECO:0000256" key="2">
    <source>
        <dbReference type="SAM" id="Phobius"/>
    </source>
</evidence>
<dbReference type="AlphaFoldDB" id="I3SJQ6"/>
<feature type="transmembrane region" description="Helical" evidence="2">
    <location>
        <begin position="310"/>
        <end position="329"/>
    </location>
</feature>
<keyword evidence="2" id="KW-1133">Transmembrane helix</keyword>
<dbReference type="EMBL" id="BT140703">
    <property type="protein sequence ID" value="AFK40498.1"/>
    <property type="molecule type" value="mRNA"/>
</dbReference>
<dbReference type="PANTHER" id="PTHR33625:SF3">
    <property type="entry name" value="OS04G0550700 PROTEIN"/>
    <property type="match status" value="1"/>
</dbReference>
<evidence type="ECO:0000256" key="1">
    <source>
        <dbReference type="SAM" id="MobiDB-lite"/>
    </source>
</evidence>
<feature type="compositionally biased region" description="Basic and acidic residues" evidence="1">
    <location>
        <begin position="119"/>
        <end position="142"/>
    </location>
</feature>
<name>I3SJQ6_LOTJA</name>
<reference evidence="3" key="1">
    <citation type="submission" date="2012-05" db="EMBL/GenBank/DDBJ databases">
        <authorList>
            <person name="Krishnakumar V."/>
            <person name="Cheung F."/>
            <person name="Xiao Y."/>
            <person name="Chan A."/>
            <person name="Moskal W.A."/>
            <person name="Town C.D."/>
        </authorList>
    </citation>
    <scope>NUCLEOTIDE SEQUENCE</scope>
</reference>